<evidence type="ECO:0000313" key="5">
    <source>
        <dbReference type="Proteomes" id="UP000250043"/>
    </source>
</evidence>
<feature type="non-terminal residue" evidence="4">
    <location>
        <position position="127"/>
    </location>
</feature>
<keyword evidence="5" id="KW-1185">Reference proteome</keyword>
<accession>A0A8E2B2B3</accession>
<protein>
    <recommendedName>
        <fullName evidence="3">DUF6535 domain-containing protein</fullName>
    </recommendedName>
</protein>
<dbReference type="AlphaFoldDB" id="A0A8E2B2B3"/>
<gene>
    <name evidence="4" type="ORF">OBBRIDRAFT_705088</name>
</gene>
<keyword evidence="1" id="KW-1133">Transmembrane helix</keyword>
<feature type="chain" id="PRO_5034911247" description="DUF6535 domain-containing protein" evidence="2">
    <location>
        <begin position="16"/>
        <end position="127"/>
    </location>
</feature>
<dbReference type="Proteomes" id="UP000250043">
    <property type="component" value="Unassembled WGS sequence"/>
</dbReference>
<dbReference type="Pfam" id="PF20153">
    <property type="entry name" value="DUF6535"/>
    <property type="match status" value="1"/>
</dbReference>
<dbReference type="InterPro" id="IPR045338">
    <property type="entry name" value="DUF6535"/>
</dbReference>
<evidence type="ECO:0000256" key="2">
    <source>
        <dbReference type="SAM" id="SignalP"/>
    </source>
</evidence>
<organism evidence="4 5">
    <name type="scientific">Obba rivulosa</name>
    <dbReference type="NCBI Taxonomy" id="1052685"/>
    <lineage>
        <taxon>Eukaryota</taxon>
        <taxon>Fungi</taxon>
        <taxon>Dikarya</taxon>
        <taxon>Basidiomycota</taxon>
        <taxon>Agaricomycotina</taxon>
        <taxon>Agaricomycetes</taxon>
        <taxon>Polyporales</taxon>
        <taxon>Gelatoporiaceae</taxon>
        <taxon>Obba</taxon>
    </lineage>
</organism>
<evidence type="ECO:0000313" key="4">
    <source>
        <dbReference type="EMBL" id="OCH92357.1"/>
    </source>
</evidence>
<evidence type="ECO:0000259" key="3">
    <source>
        <dbReference type="Pfam" id="PF20153"/>
    </source>
</evidence>
<proteinExistence type="predicted"/>
<feature type="domain" description="DUF6535" evidence="3">
    <location>
        <begin position="1"/>
        <end position="85"/>
    </location>
</feature>
<sequence length="127" mass="14015">INILWFSSLVLSLSAASIGISVRQWLNHFISSSSSNSKRSAYIHCLRYDKGLVPWHVPEILSALPILLQSALFLFLLGLLVLIWTFNEVVASITTALVALLFAFSAYTSVIPAFKPLCPYKAPHALL</sequence>
<name>A0A8E2B2B3_9APHY</name>
<keyword evidence="2" id="KW-0732">Signal</keyword>
<feature type="signal peptide" evidence="2">
    <location>
        <begin position="1"/>
        <end position="15"/>
    </location>
</feature>
<dbReference type="OrthoDB" id="3269725at2759"/>
<reference evidence="4 5" key="1">
    <citation type="submission" date="2016-07" db="EMBL/GenBank/DDBJ databases">
        <title>Draft genome of the white-rot fungus Obba rivulosa 3A-2.</title>
        <authorList>
            <consortium name="DOE Joint Genome Institute"/>
            <person name="Miettinen O."/>
            <person name="Riley R."/>
            <person name="Acob R."/>
            <person name="Barry K."/>
            <person name="Cullen D."/>
            <person name="De Vries R."/>
            <person name="Hainaut M."/>
            <person name="Hatakka A."/>
            <person name="Henrissat B."/>
            <person name="Hilden K."/>
            <person name="Kuo R."/>
            <person name="Labutti K."/>
            <person name="Lipzen A."/>
            <person name="Makela M.R."/>
            <person name="Sandor L."/>
            <person name="Spatafora J.W."/>
            <person name="Grigoriev I.V."/>
            <person name="Hibbett D.S."/>
        </authorList>
    </citation>
    <scope>NUCLEOTIDE SEQUENCE [LARGE SCALE GENOMIC DNA]</scope>
    <source>
        <strain evidence="4 5">3A-2</strain>
    </source>
</reference>
<evidence type="ECO:0000256" key="1">
    <source>
        <dbReference type="SAM" id="Phobius"/>
    </source>
</evidence>
<dbReference type="EMBL" id="KV722370">
    <property type="protein sequence ID" value="OCH92357.1"/>
    <property type="molecule type" value="Genomic_DNA"/>
</dbReference>
<keyword evidence="1" id="KW-0812">Transmembrane</keyword>
<feature type="non-terminal residue" evidence="4">
    <location>
        <position position="1"/>
    </location>
</feature>
<feature type="transmembrane region" description="Helical" evidence="1">
    <location>
        <begin position="60"/>
        <end position="82"/>
    </location>
</feature>
<keyword evidence="1" id="KW-0472">Membrane</keyword>
<feature type="transmembrane region" description="Helical" evidence="1">
    <location>
        <begin position="89"/>
        <end position="107"/>
    </location>
</feature>